<evidence type="ECO:0000256" key="4">
    <source>
        <dbReference type="ARBA" id="ARBA00022989"/>
    </source>
</evidence>
<keyword evidence="8" id="KW-1185">Reference proteome</keyword>
<keyword evidence="4 6" id="KW-1133">Transmembrane helix</keyword>
<gene>
    <name evidence="7" type="ORF">OLEA9_A004290</name>
</gene>
<evidence type="ECO:0000313" key="8">
    <source>
        <dbReference type="Proteomes" id="UP000594638"/>
    </source>
</evidence>
<feature type="transmembrane region" description="Helical" evidence="6">
    <location>
        <begin position="242"/>
        <end position="258"/>
    </location>
</feature>
<evidence type="ECO:0000256" key="6">
    <source>
        <dbReference type="SAM" id="Phobius"/>
    </source>
</evidence>
<dbReference type="InterPro" id="IPR002781">
    <property type="entry name" value="TM_pro_TauE-like"/>
</dbReference>
<evidence type="ECO:0000256" key="2">
    <source>
        <dbReference type="ARBA" id="ARBA00009142"/>
    </source>
</evidence>
<evidence type="ECO:0000256" key="1">
    <source>
        <dbReference type="ARBA" id="ARBA00004141"/>
    </source>
</evidence>
<feature type="transmembrane region" description="Helical" evidence="6">
    <location>
        <begin position="162"/>
        <end position="182"/>
    </location>
</feature>
<dbReference type="GO" id="GO:0031464">
    <property type="term" value="C:Cul4A-RING E3 ubiquitin ligase complex"/>
    <property type="evidence" value="ECO:0007669"/>
    <property type="project" value="TreeGrafter"/>
</dbReference>
<evidence type="ECO:0000256" key="5">
    <source>
        <dbReference type="ARBA" id="ARBA00023136"/>
    </source>
</evidence>
<feature type="transmembrane region" description="Helical" evidence="6">
    <location>
        <begin position="62"/>
        <end position="95"/>
    </location>
</feature>
<feature type="transmembrane region" description="Helical" evidence="6">
    <location>
        <begin position="6"/>
        <end position="24"/>
    </location>
</feature>
<accession>A0A8S0QWN9</accession>
<feature type="transmembrane region" description="Helical" evidence="6">
    <location>
        <begin position="422"/>
        <end position="441"/>
    </location>
</feature>
<dbReference type="PANTHER" id="PTHR14255:SF5">
    <property type="entry name" value="SULFITE EXPORTER TAUE_SAFE FAMILY PROTEIN 4"/>
    <property type="match status" value="1"/>
</dbReference>
<keyword evidence="5 6" id="KW-0472">Membrane</keyword>
<evidence type="ECO:0000313" key="7">
    <source>
        <dbReference type="EMBL" id="CAA2970455.1"/>
    </source>
</evidence>
<feature type="transmembrane region" description="Helical" evidence="6">
    <location>
        <begin position="304"/>
        <end position="324"/>
    </location>
</feature>
<dbReference type="Proteomes" id="UP000594638">
    <property type="component" value="Unassembled WGS sequence"/>
</dbReference>
<organism evidence="7 8">
    <name type="scientific">Olea europaea subsp. europaea</name>
    <dbReference type="NCBI Taxonomy" id="158383"/>
    <lineage>
        <taxon>Eukaryota</taxon>
        <taxon>Viridiplantae</taxon>
        <taxon>Streptophyta</taxon>
        <taxon>Embryophyta</taxon>
        <taxon>Tracheophyta</taxon>
        <taxon>Spermatophyta</taxon>
        <taxon>Magnoliopsida</taxon>
        <taxon>eudicotyledons</taxon>
        <taxon>Gunneridae</taxon>
        <taxon>Pentapetalae</taxon>
        <taxon>asterids</taxon>
        <taxon>lamiids</taxon>
        <taxon>Lamiales</taxon>
        <taxon>Oleaceae</taxon>
        <taxon>Oleeae</taxon>
        <taxon>Olea</taxon>
    </lineage>
</organism>
<keyword evidence="3 6" id="KW-0812">Transmembrane</keyword>
<protein>
    <submittedName>
        <fullName evidence="7">Sulfite exporter family 4 isoform X1</fullName>
    </submittedName>
</protein>
<dbReference type="AlphaFoldDB" id="A0A8S0QWN9"/>
<dbReference type="PANTHER" id="PTHR14255">
    <property type="entry name" value="CEREBLON"/>
    <property type="match status" value="1"/>
</dbReference>
<name>A0A8S0QWN9_OLEEU</name>
<sequence length="496" mass="55087">MATKGLVVYLLTGFSVAIMSVYFIRSHSNGSYAKVSLLSSSNSNLYGYESKVWPDLKFSWRAVLATVIGFLGSACGTVGGVGGGGIFVPMLTLIVGFDTKSAAAISKCMIMGASASSVWYNLRVPHPCREVPIIDYDLALLFQPMLMLGITIGVSLSVVFPYWLITVLIIILFIGTSSRSLFRATEMWKEETILKKAMAEGQQTFVNSNGEILIDVEYEPLVPKEEKTALQIMRDNLNIKRIIVLLLVWICFLLLQVFKNDLRACTPLYWVLNLLQVHYVLYRLRFGHIFWSILFLAHETGLNMFLFLFIQFPAAFAVFFYECIKLYKESKRRRLVGNQESICEANIQWTATNLALCALCGIIGGTVGGLLGSGGGFILGPLLLEIGVIPQVASATATFVMMFSSSLSVVEFYLLKRFPIPYALYLMSVSILAGFWGQFIVRKLIAILKRSSIIVFILSGVIFASALTMGVIGVEKSIRMINNHEFMGFLDFCSNQ</sequence>
<dbReference type="EMBL" id="CACTIH010001974">
    <property type="protein sequence ID" value="CAA2970455.1"/>
    <property type="molecule type" value="Genomic_DNA"/>
</dbReference>
<comment type="similarity">
    <text evidence="2">Belongs to the 4-toluene sulfonate uptake permease (TSUP) (TC 2.A.102) family.</text>
</comment>
<comment type="subcellular location">
    <subcellularLocation>
        <location evidence="1">Membrane</location>
        <topology evidence="1">Multi-pass membrane protein</topology>
    </subcellularLocation>
</comment>
<feature type="transmembrane region" description="Helical" evidence="6">
    <location>
        <begin position="392"/>
        <end position="415"/>
    </location>
</feature>
<comment type="caution">
    <text evidence="7">The sequence shown here is derived from an EMBL/GenBank/DDBJ whole genome shotgun (WGS) entry which is preliminary data.</text>
</comment>
<feature type="transmembrane region" description="Helical" evidence="6">
    <location>
        <begin position="354"/>
        <end position="380"/>
    </location>
</feature>
<reference evidence="7 8" key="1">
    <citation type="submission" date="2019-12" db="EMBL/GenBank/DDBJ databases">
        <authorList>
            <person name="Alioto T."/>
            <person name="Alioto T."/>
            <person name="Gomez Garrido J."/>
        </authorList>
    </citation>
    <scope>NUCLEOTIDE SEQUENCE [LARGE SCALE GENOMIC DNA]</scope>
</reference>
<dbReference type="GO" id="GO:0016020">
    <property type="term" value="C:membrane"/>
    <property type="evidence" value="ECO:0007669"/>
    <property type="project" value="UniProtKB-SubCell"/>
</dbReference>
<proteinExistence type="inferred from homology"/>
<dbReference type="OrthoDB" id="434519at2759"/>
<dbReference type="Pfam" id="PF01925">
    <property type="entry name" value="TauE"/>
    <property type="match status" value="2"/>
</dbReference>
<dbReference type="Gramene" id="OE9A004290T3">
    <property type="protein sequence ID" value="OE9A004290C3"/>
    <property type="gene ID" value="OE9A004290"/>
</dbReference>
<dbReference type="GO" id="GO:0016567">
    <property type="term" value="P:protein ubiquitination"/>
    <property type="evidence" value="ECO:0007669"/>
    <property type="project" value="TreeGrafter"/>
</dbReference>
<evidence type="ECO:0000256" key="3">
    <source>
        <dbReference type="ARBA" id="ARBA00022692"/>
    </source>
</evidence>
<feature type="transmembrane region" description="Helical" evidence="6">
    <location>
        <begin position="453"/>
        <end position="474"/>
    </location>
</feature>